<dbReference type="GeneID" id="68117319"/>
<dbReference type="SUPFAM" id="SSF47336">
    <property type="entry name" value="ACP-like"/>
    <property type="match status" value="1"/>
</dbReference>
<keyword evidence="1" id="KW-0596">Phosphopantetheine</keyword>
<dbReference type="InterPro" id="IPR009081">
    <property type="entry name" value="PP-bd_ACP"/>
</dbReference>
<keyword evidence="2" id="KW-0597">Phosphoprotein</keyword>
<dbReference type="SUPFAM" id="SSF56801">
    <property type="entry name" value="Acetyl-CoA synthetase-like"/>
    <property type="match status" value="1"/>
</dbReference>
<feature type="domain" description="Carrier" evidence="3">
    <location>
        <begin position="628"/>
        <end position="704"/>
    </location>
</feature>
<dbReference type="InterPro" id="IPR042099">
    <property type="entry name" value="ANL_N_sf"/>
</dbReference>
<evidence type="ECO:0000313" key="5">
    <source>
        <dbReference type="Proteomes" id="UP000444721"/>
    </source>
</evidence>
<organism evidence="4 5">
    <name type="scientific">Naegleria fowleri</name>
    <name type="common">Brain eating amoeba</name>
    <dbReference type="NCBI Taxonomy" id="5763"/>
    <lineage>
        <taxon>Eukaryota</taxon>
        <taxon>Discoba</taxon>
        <taxon>Heterolobosea</taxon>
        <taxon>Tetramitia</taxon>
        <taxon>Eutetramitia</taxon>
        <taxon>Vahlkampfiidae</taxon>
        <taxon>Naegleria</taxon>
    </lineage>
</organism>
<accession>A0A6A5BAE5</accession>
<dbReference type="VEuPathDB" id="AmoebaDB:NF0121850"/>
<dbReference type="Pfam" id="PF00550">
    <property type="entry name" value="PP-binding"/>
    <property type="match status" value="1"/>
</dbReference>
<dbReference type="Pfam" id="PF00501">
    <property type="entry name" value="AMP-binding"/>
    <property type="match status" value="1"/>
</dbReference>
<comment type="caution">
    <text evidence="4">The sequence shown here is derived from an EMBL/GenBank/DDBJ whole genome shotgun (WGS) entry which is preliminary data.</text>
</comment>
<reference evidence="4 5" key="1">
    <citation type="journal article" date="2019" name="Sci. Rep.">
        <title>Nanopore sequencing improves the draft genome of the human pathogenic amoeba Naegleria fowleri.</title>
        <authorList>
            <person name="Liechti N."/>
            <person name="Schurch N."/>
            <person name="Bruggmann R."/>
            <person name="Wittwer M."/>
        </authorList>
    </citation>
    <scope>NUCLEOTIDE SEQUENCE [LARGE SCALE GENOMIC DNA]</scope>
    <source>
        <strain evidence="4 5">ATCC 30894</strain>
    </source>
</reference>
<dbReference type="SUPFAM" id="SSF51735">
    <property type="entry name" value="NAD(P)-binding Rossmann-fold domains"/>
    <property type="match status" value="1"/>
</dbReference>
<dbReference type="InterPro" id="IPR036291">
    <property type="entry name" value="NAD(P)-bd_dom_sf"/>
</dbReference>
<dbReference type="OrthoDB" id="429813at2759"/>
<dbReference type="InterPro" id="IPR000873">
    <property type="entry name" value="AMP-dep_synth/lig_dom"/>
</dbReference>
<dbReference type="RefSeq" id="XP_044556597.1">
    <property type="nucleotide sequence ID" value="XM_044700367.1"/>
</dbReference>
<sequence length="1139" mass="129832">MQEEPTAVITIDDYQVEWPIHRNRFYQENSVLGMIEYWCSKTPQNPCIERTFVPGETVHSNVSKQLNYEEFKRAILLTRRLLHDKIGAKIAKGSCVALLHENSLVYSVIVFALFSLGYIVFPVNHKLTTKVVSKLLELGQVQCVSISPHILQSMIQESSIEDVLDLFSKCETYLWSSDISEELQDLQILLNDEKFSQVKQLIEPLDIMKDISNIILNKTDNTLQDEVCLEYPAKFNDPSFYVNTSGSTNIPKIVVHSQRSIMSSLHYSHKLHYSKLEFIVNFLPLYHLMGFYNLLTSLYHGTCYIMFNNPKSENMISSLYHVLKHHEAKLSRMSIPSMPILMNQIKEEVERGDDIGRMLISELSKSLFVTMGGVSTPNYLITFLQDNRINCVNGYGMSEIGVCLASERFTGAFKSMNCLLPCKFYIWKEREGDALELYLAKGCPTCGLTYISVGNYAKFWNEEEGNTFCTHDLFYEFPRNHYVYLSRADDILCHTNGEMTNPQPIEAAVKGFDPCITHAVILGHNRPFCVAIFETDKDREPSDFTKIVRKKIKDLNKTLPIHSRLSLDFLVLNRNEKLPLTELKGLVSRKKTEQMYADKIENLYNPQNVIPQSQPTSKLVEHVTNKPPPLINPQEFISLLKNQVFPEVKNIDLDTSLPGLGMDSLSLIQFRNLLFKNYGVMPSVDEIFQLGTPRQIIKRLQNIEEEGTKDELSDIREKIANDVQFLSKKIVKDCTSSAHPLKHEFIFLTGATGMLGAYVINDLAKLEEVKKIYCLCRGNSVSHAVERLMNNMKLYNLWNDFTLNNKVRVILGDVATERMGIEESIYSELLENVDVIYHIGSAVDFVQPYSSLKAANVDGTSRVIELALTRKIKPLAYISSISAAPKNEDGSLREEIIQLSKLNQKFGYPQTKIASELLLTEAKQRLGLPILIFRPALIVGDEPTGKMQRGFLVERMLKSMHRVGVAPNLDILNNLINVDYVSNIIVSAVRHGYFDLEVVHITNRNPPSHSDILSHLKDHFSSLFGHVQEGSWQQFLDEIAKKDIKEDGMYPLVQWAREGFIGELDTERKLVVSREAFEESIQHFTEVNNRLTEMRGVERKELDVFKLLGRLVEFSLVAANDQTKSVESESSIRENVIAV</sequence>
<dbReference type="EMBL" id="VFQX01000074">
    <property type="protein sequence ID" value="KAF0971881.1"/>
    <property type="molecule type" value="Genomic_DNA"/>
</dbReference>
<gene>
    <name evidence="4" type="ORF">FDP41_010104</name>
</gene>
<dbReference type="PROSITE" id="PS50075">
    <property type="entry name" value="CARRIER"/>
    <property type="match status" value="1"/>
</dbReference>
<dbReference type="InterPro" id="IPR010080">
    <property type="entry name" value="Thioester_reductase-like_dom"/>
</dbReference>
<dbReference type="PANTHER" id="PTHR44845">
    <property type="entry name" value="CARRIER DOMAIN-CONTAINING PROTEIN"/>
    <property type="match status" value="1"/>
</dbReference>
<dbReference type="Gene3D" id="3.40.50.720">
    <property type="entry name" value="NAD(P)-binding Rossmann-like Domain"/>
    <property type="match status" value="1"/>
</dbReference>
<dbReference type="Gene3D" id="3.40.50.12780">
    <property type="entry name" value="N-terminal domain of ligase-like"/>
    <property type="match status" value="1"/>
</dbReference>
<dbReference type="AlphaFoldDB" id="A0A6A5BAE5"/>
<protein>
    <recommendedName>
        <fullName evidence="3">Carrier domain-containing protein</fullName>
    </recommendedName>
</protein>
<name>A0A6A5BAE5_NAEFO</name>
<dbReference type="Gene3D" id="1.10.1200.10">
    <property type="entry name" value="ACP-like"/>
    <property type="match status" value="1"/>
</dbReference>
<dbReference type="VEuPathDB" id="AmoebaDB:NfTy_082490"/>
<dbReference type="OMA" id="WDWLAHI"/>
<proteinExistence type="predicted"/>
<evidence type="ECO:0000313" key="4">
    <source>
        <dbReference type="EMBL" id="KAF0971881.1"/>
    </source>
</evidence>
<dbReference type="NCBIfam" id="TIGR01746">
    <property type="entry name" value="Thioester-redct"/>
    <property type="match status" value="1"/>
</dbReference>
<dbReference type="Pfam" id="PF07993">
    <property type="entry name" value="NAD_binding_4"/>
    <property type="match status" value="1"/>
</dbReference>
<dbReference type="InterPro" id="IPR013120">
    <property type="entry name" value="FAR_NAD-bd"/>
</dbReference>
<evidence type="ECO:0000259" key="3">
    <source>
        <dbReference type="PROSITE" id="PS50075"/>
    </source>
</evidence>
<dbReference type="VEuPathDB" id="AmoebaDB:FDP41_010104"/>
<dbReference type="Pfam" id="PF23562">
    <property type="entry name" value="AMP-binding_C_3"/>
    <property type="match status" value="1"/>
</dbReference>
<keyword evidence="5" id="KW-1185">Reference proteome</keyword>
<evidence type="ECO:0000256" key="1">
    <source>
        <dbReference type="ARBA" id="ARBA00022450"/>
    </source>
</evidence>
<dbReference type="Proteomes" id="UP000444721">
    <property type="component" value="Unassembled WGS sequence"/>
</dbReference>
<dbReference type="PANTHER" id="PTHR44845:SF6">
    <property type="entry name" value="BETA-ALANINE-ACTIVATING ENZYME"/>
    <property type="match status" value="1"/>
</dbReference>
<evidence type="ECO:0000256" key="2">
    <source>
        <dbReference type="ARBA" id="ARBA00022553"/>
    </source>
</evidence>
<dbReference type="InterPro" id="IPR036736">
    <property type="entry name" value="ACP-like_sf"/>
</dbReference>